<dbReference type="OrthoDB" id="127107at2"/>
<keyword evidence="4" id="KW-1185">Reference proteome</keyword>
<dbReference type="EMBL" id="NIDE01000004">
    <property type="protein sequence ID" value="OWK43231.1"/>
    <property type="molecule type" value="Genomic_DNA"/>
</dbReference>
<dbReference type="Proteomes" id="UP000214646">
    <property type="component" value="Unassembled WGS sequence"/>
</dbReference>
<dbReference type="Pfam" id="PF07587">
    <property type="entry name" value="PSD1"/>
    <property type="match status" value="1"/>
</dbReference>
<dbReference type="RefSeq" id="WP_088254113.1">
    <property type="nucleotide sequence ID" value="NZ_NIDE01000004.1"/>
</dbReference>
<evidence type="ECO:0000259" key="2">
    <source>
        <dbReference type="Pfam" id="PF07587"/>
    </source>
</evidence>
<name>A0A225DPK4_9BACT</name>
<dbReference type="InterPro" id="IPR022655">
    <property type="entry name" value="DUF1553"/>
</dbReference>
<evidence type="ECO:0000313" key="3">
    <source>
        <dbReference type="EMBL" id="OWK43231.1"/>
    </source>
</evidence>
<dbReference type="Pfam" id="PF07583">
    <property type="entry name" value="PSCyt2"/>
    <property type="match status" value="1"/>
</dbReference>
<sequence>MQRVLTFITPLVLLVAVCAIPVRADEPPRYKDPELTPAAKRHWSFVPPVRSPLPAVKDAAWVRTPVDAFVLARLEAAGLKPAPQADKLTLIRRVTFDLTGLPPTPAEIDAFLNDQSPTAYETLVDRLLASPHYGERWAQHWLDVMRYADSNGYEADSDRPQAWRYRDYVVRSFNADKPYDQFVTEQVAGDLLATGKDPREVPDLWVATGIHRCGPVHRVSGNVNSEENRQEAMTEMVNGLGSAVLGLTVGCARCHDHKFDPVSLGDYYRLQAFFAGTFYQDVDLATPEEKAELPKKMLEVSIKLAPIKKQIAEIEAPYHAKVRDAKKARLDPETRAALDADPKVRTAEQKKLVTAAAPSLKFAWDEILAALSPEDRAKRDVLKEQQTALEATLPGLPPQAWSVSEEKSTPPTYVLRRGDVRKKSISVSPAYLRVIVGSTPQPKNRLDLAKWLVSTENTLTARVIVNRLWQHHFGRGIVATPNDYGTRGESPTHPELLDWLAKELVEPTWGIKPGVDRPWAMKRIHRLMVTSATYRQAGRVTPSAEATKVDPGNKLLWRANRQRLDAESTRDAMLVAAGTLTRDVGGASVKVPLEPEVYDLIFTEGEPTGLWPVTTDPKQHTRRSLYLFVKRNVRLPNLEAFDQPDTLNSCAVRSVSTFAPQALILMNGPFAQEQSKAMAAELYRSAGPSPDVQLTALYRRALGRPPRDDERQAGLVFLKEQAALIRPRLLARLPVGIPQDLPVGTDPAAARALADLCLVLFNTNEFVYVP</sequence>
<dbReference type="AlphaFoldDB" id="A0A225DPK4"/>
<comment type="caution">
    <text evidence="3">The sequence shown here is derived from an EMBL/GenBank/DDBJ whole genome shotgun (WGS) entry which is preliminary data.</text>
</comment>
<organism evidence="3 4">
    <name type="scientific">Fimbriiglobus ruber</name>
    <dbReference type="NCBI Taxonomy" id="1908690"/>
    <lineage>
        <taxon>Bacteria</taxon>
        <taxon>Pseudomonadati</taxon>
        <taxon>Planctomycetota</taxon>
        <taxon>Planctomycetia</taxon>
        <taxon>Gemmatales</taxon>
        <taxon>Gemmataceae</taxon>
        <taxon>Fimbriiglobus</taxon>
    </lineage>
</organism>
<feature type="domain" description="DUF1553" evidence="2">
    <location>
        <begin position="444"/>
        <end position="715"/>
    </location>
</feature>
<dbReference type="InterPro" id="IPR011444">
    <property type="entry name" value="DUF1549"/>
</dbReference>
<dbReference type="PANTHER" id="PTHR35889:SF3">
    <property type="entry name" value="F-BOX DOMAIN-CONTAINING PROTEIN"/>
    <property type="match status" value="1"/>
</dbReference>
<evidence type="ECO:0008006" key="5">
    <source>
        <dbReference type="Google" id="ProtNLM"/>
    </source>
</evidence>
<gene>
    <name evidence="3" type="ORF">FRUB_02830</name>
</gene>
<evidence type="ECO:0000259" key="1">
    <source>
        <dbReference type="Pfam" id="PF07583"/>
    </source>
</evidence>
<reference evidence="4" key="1">
    <citation type="submission" date="2017-06" db="EMBL/GenBank/DDBJ databases">
        <title>Genome analysis of Fimbriiglobus ruber SP5, the first member of the order Planctomycetales with confirmed chitinolytic capability.</title>
        <authorList>
            <person name="Ravin N.V."/>
            <person name="Rakitin A.L."/>
            <person name="Ivanova A.A."/>
            <person name="Beletsky A.V."/>
            <person name="Kulichevskaya I.S."/>
            <person name="Mardanov A.V."/>
            <person name="Dedysh S.N."/>
        </authorList>
    </citation>
    <scope>NUCLEOTIDE SEQUENCE [LARGE SCALE GENOMIC DNA]</scope>
    <source>
        <strain evidence="4">SP5</strain>
    </source>
</reference>
<dbReference type="PANTHER" id="PTHR35889">
    <property type="entry name" value="CYCLOINULO-OLIGOSACCHARIDE FRUCTANOTRANSFERASE-RELATED"/>
    <property type="match status" value="1"/>
</dbReference>
<feature type="domain" description="DUF1549" evidence="1">
    <location>
        <begin position="65"/>
        <end position="277"/>
    </location>
</feature>
<proteinExistence type="predicted"/>
<evidence type="ECO:0000313" key="4">
    <source>
        <dbReference type="Proteomes" id="UP000214646"/>
    </source>
</evidence>
<protein>
    <recommendedName>
        <fullName evidence="5">DUF1549 domain-containing protein</fullName>
    </recommendedName>
</protein>
<accession>A0A225DPK4</accession>